<organism evidence="10 11">
    <name type="scientific">Desmophyllum pertusum</name>
    <dbReference type="NCBI Taxonomy" id="174260"/>
    <lineage>
        <taxon>Eukaryota</taxon>
        <taxon>Metazoa</taxon>
        <taxon>Cnidaria</taxon>
        <taxon>Anthozoa</taxon>
        <taxon>Hexacorallia</taxon>
        <taxon>Scleractinia</taxon>
        <taxon>Caryophylliina</taxon>
        <taxon>Caryophylliidae</taxon>
        <taxon>Desmophyllum</taxon>
    </lineage>
</organism>
<evidence type="ECO:0000256" key="4">
    <source>
        <dbReference type="ARBA" id="ARBA00022989"/>
    </source>
</evidence>
<keyword evidence="2 7" id="KW-0808">Transferase</keyword>
<evidence type="ECO:0000259" key="9">
    <source>
        <dbReference type="Pfam" id="PF01529"/>
    </source>
</evidence>
<keyword evidence="11" id="KW-1185">Reference proteome</keyword>
<feature type="transmembrane region" description="Helical" evidence="7">
    <location>
        <begin position="68"/>
        <end position="86"/>
    </location>
</feature>
<keyword evidence="6 7" id="KW-0012">Acyltransferase</keyword>
<accession>A0A9W9Z4G3</accession>
<feature type="compositionally biased region" description="Polar residues" evidence="8">
    <location>
        <begin position="315"/>
        <end position="329"/>
    </location>
</feature>
<feature type="region of interest" description="Disordered" evidence="8">
    <location>
        <begin position="263"/>
        <end position="513"/>
    </location>
</feature>
<feature type="transmembrane region" description="Helical" evidence="7">
    <location>
        <begin position="215"/>
        <end position="245"/>
    </location>
</feature>
<evidence type="ECO:0000256" key="7">
    <source>
        <dbReference type="RuleBase" id="RU079119"/>
    </source>
</evidence>
<protein>
    <recommendedName>
        <fullName evidence="7">Palmitoyltransferase</fullName>
        <ecNumber evidence="7">2.3.1.225</ecNumber>
    </recommendedName>
</protein>
<dbReference type="InterPro" id="IPR039859">
    <property type="entry name" value="PFA4/ZDH16/20/ERF2-like"/>
</dbReference>
<keyword evidence="4 7" id="KW-1133">Transmembrane helix</keyword>
<evidence type="ECO:0000313" key="11">
    <source>
        <dbReference type="Proteomes" id="UP001163046"/>
    </source>
</evidence>
<evidence type="ECO:0000256" key="3">
    <source>
        <dbReference type="ARBA" id="ARBA00022692"/>
    </source>
</evidence>
<dbReference type="OrthoDB" id="9909019at2759"/>
<sequence>MTPVHGANGTATSSRASSTVVMNTKERINGWSCPWHPLQFVAWFFLIIFSISYFGVFVLYLPKEWQAAGFIIPGGFCVIHIVYHLMALTFDPADPNIRGGSKKSKAIFDRNQHQHVIENCHCYICQADVGPKSKHCSVCNKCVSDFDHHCKWLNNCVGGQNYRLFIGCVTSAFFLAVLVFAITLYVLIMYFIDRDSLKSLTGGQFKIFVPVSSDVAFAAFTGVVTGLLLLSIALLGHLLGFHIYLICHKMSTYEFIVSSRDSRPDASDVEAGNKSPSSRKLFKNKVNPEEDRRESAEPVRFEISDNGRSEGSEDTLPNETTVKIISEVSSKAAAKQHRPSTEHELSQSQDSPSKQASVIKDYSPEGITEPTSSEESLREIPPTPPQPPAGIDISTPERHVKILIDGADTLSAQPGPSGAAFEDDEEELVPSPKKKKRRKIRTGEGMNTENEECELVEIVTQGHVANNGQDNVDSAIPRKKKKKKKPKSPTLDSLPPVTVRPGRRPLPPLQLED</sequence>
<dbReference type="PROSITE" id="PS50216">
    <property type="entry name" value="DHHC"/>
    <property type="match status" value="1"/>
</dbReference>
<dbReference type="GO" id="GO:0006612">
    <property type="term" value="P:protein targeting to membrane"/>
    <property type="evidence" value="ECO:0007669"/>
    <property type="project" value="TreeGrafter"/>
</dbReference>
<dbReference type="AlphaFoldDB" id="A0A9W9Z4G3"/>
<evidence type="ECO:0000313" key="10">
    <source>
        <dbReference type="EMBL" id="KAJ7374810.1"/>
    </source>
</evidence>
<evidence type="ECO:0000256" key="1">
    <source>
        <dbReference type="ARBA" id="ARBA00004141"/>
    </source>
</evidence>
<name>A0A9W9Z4G3_9CNID</name>
<evidence type="ECO:0000256" key="8">
    <source>
        <dbReference type="SAM" id="MobiDB-lite"/>
    </source>
</evidence>
<dbReference type="InterPro" id="IPR001594">
    <property type="entry name" value="Palmitoyltrfase_DHHC"/>
</dbReference>
<dbReference type="GO" id="GO:0019706">
    <property type="term" value="F:protein-cysteine S-palmitoyltransferase activity"/>
    <property type="evidence" value="ECO:0007669"/>
    <property type="project" value="UniProtKB-EC"/>
</dbReference>
<dbReference type="EC" id="2.3.1.225" evidence="7"/>
<comment type="similarity">
    <text evidence="7">Belongs to the DHHC palmitoyltransferase family.</text>
</comment>
<feature type="transmembrane region" description="Helical" evidence="7">
    <location>
        <begin position="164"/>
        <end position="192"/>
    </location>
</feature>
<keyword evidence="3 7" id="KW-0812">Transmembrane</keyword>
<feature type="compositionally biased region" description="Polar residues" evidence="8">
    <location>
        <begin position="463"/>
        <end position="472"/>
    </location>
</feature>
<dbReference type="EMBL" id="MU826827">
    <property type="protein sequence ID" value="KAJ7374810.1"/>
    <property type="molecule type" value="Genomic_DNA"/>
</dbReference>
<evidence type="ECO:0000256" key="5">
    <source>
        <dbReference type="ARBA" id="ARBA00023136"/>
    </source>
</evidence>
<dbReference type="Proteomes" id="UP001163046">
    <property type="component" value="Unassembled WGS sequence"/>
</dbReference>
<feature type="compositionally biased region" description="Basic residues" evidence="8">
    <location>
        <begin position="477"/>
        <end position="487"/>
    </location>
</feature>
<comment type="subcellular location">
    <subcellularLocation>
        <location evidence="1">Membrane</location>
        <topology evidence="1">Multi-pass membrane protein</topology>
    </subcellularLocation>
</comment>
<dbReference type="Pfam" id="PF01529">
    <property type="entry name" value="DHHC"/>
    <property type="match status" value="1"/>
</dbReference>
<evidence type="ECO:0000256" key="2">
    <source>
        <dbReference type="ARBA" id="ARBA00022679"/>
    </source>
</evidence>
<comment type="caution">
    <text evidence="10">The sequence shown here is derived from an EMBL/GenBank/DDBJ whole genome shotgun (WGS) entry which is preliminary data.</text>
</comment>
<dbReference type="GO" id="GO:0005783">
    <property type="term" value="C:endoplasmic reticulum"/>
    <property type="evidence" value="ECO:0007669"/>
    <property type="project" value="TreeGrafter"/>
</dbReference>
<feature type="compositionally biased region" description="Pro residues" evidence="8">
    <location>
        <begin position="504"/>
        <end position="513"/>
    </location>
</feature>
<dbReference type="GO" id="GO:0016020">
    <property type="term" value="C:membrane"/>
    <property type="evidence" value="ECO:0007669"/>
    <property type="project" value="UniProtKB-SubCell"/>
</dbReference>
<keyword evidence="5 7" id="KW-0472">Membrane</keyword>
<feature type="compositionally biased region" description="Basic and acidic residues" evidence="8">
    <location>
        <begin position="286"/>
        <end position="311"/>
    </location>
</feature>
<dbReference type="PANTHER" id="PTHR22883">
    <property type="entry name" value="ZINC FINGER DHHC DOMAIN CONTAINING PROTEIN"/>
    <property type="match status" value="1"/>
</dbReference>
<feature type="transmembrane region" description="Helical" evidence="7">
    <location>
        <begin position="40"/>
        <end position="61"/>
    </location>
</feature>
<comment type="catalytic activity">
    <reaction evidence="7">
        <text>L-cysteinyl-[protein] + hexadecanoyl-CoA = S-hexadecanoyl-L-cysteinyl-[protein] + CoA</text>
        <dbReference type="Rhea" id="RHEA:36683"/>
        <dbReference type="Rhea" id="RHEA-COMP:10131"/>
        <dbReference type="Rhea" id="RHEA-COMP:11032"/>
        <dbReference type="ChEBI" id="CHEBI:29950"/>
        <dbReference type="ChEBI" id="CHEBI:57287"/>
        <dbReference type="ChEBI" id="CHEBI:57379"/>
        <dbReference type="ChEBI" id="CHEBI:74151"/>
        <dbReference type="EC" id="2.3.1.225"/>
    </reaction>
</comment>
<dbReference type="GO" id="GO:0005794">
    <property type="term" value="C:Golgi apparatus"/>
    <property type="evidence" value="ECO:0007669"/>
    <property type="project" value="TreeGrafter"/>
</dbReference>
<reference evidence="10" key="1">
    <citation type="submission" date="2023-01" db="EMBL/GenBank/DDBJ databases">
        <title>Genome assembly of the deep-sea coral Lophelia pertusa.</title>
        <authorList>
            <person name="Herrera S."/>
            <person name="Cordes E."/>
        </authorList>
    </citation>
    <scope>NUCLEOTIDE SEQUENCE</scope>
    <source>
        <strain evidence="10">USNM1676648</strain>
        <tissue evidence="10">Polyp</tissue>
    </source>
</reference>
<dbReference type="PANTHER" id="PTHR22883:SF203">
    <property type="entry name" value="PALMITOYLTRANSFERASE"/>
    <property type="match status" value="1"/>
</dbReference>
<feature type="domain" description="Palmitoyltransferase DHHC" evidence="9">
    <location>
        <begin position="118"/>
        <end position="257"/>
    </location>
</feature>
<proteinExistence type="inferred from homology"/>
<evidence type="ECO:0000256" key="6">
    <source>
        <dbReference type="ARBA" id="ARBA00023315"/>
    </source>
</evidence>
<comment type="domain">
    <text evidence="7">The DHHC domain is required for palmitoyltransferase activity.</text>
</comment>
<gene>
    <name evidence="10" type="ORF">OS493_005160</name>
</gene>
<feature type="compositionally biased region" description="Polar residues" evidence="8">
    <location>
        <begin position="346"/>
        <end position="356"/>
    </location>
</feature>